<sequence>MGWTPSVQSVRREIREGWRDGKGKARSPTALASLEAIKQLLRDDWDPIALMPHLPPDEYDSYAIQVFSMLSASASVSEVADYLSDAEMTGTPDRERDLRVAQKAAMIMSGLELSQA</sequence>
<comment type="caution">
    <text evidence="1">The sequence shown here is derived from an EMBL/GenBank/DDBJ whole genome shotgun (WGS) entry which is preliminary data.</text>
</comment>
<gene>
    <name evidence="1" type="ORF">G5B46_20225</name>
</gene>
<organism evidence="1">
    <name type="scientific">Caulobacter sp. 602-2</name>
    <dbReference type="NCBI Taxonomy" id="2710887"/>
    <lineage>
        <taxon>Bacteria</taxon>
        <taxon>Pseudomonadati</taxon>
        <taxon>Pseudomonadota</taxon>
        <taxon>Alphaproteobacteria</taxon>
        <taxon>Caulobacterales</taxon>
        <taxon>Caulobacteraceae</taxon>
        <taxon>Caulobacter</taxon>
    </lineage>
</organism>
<protein>
    <submittedName>
        <fullName evidence="1">Uncharacterized protein</fullName>
    </submittedName>
</protein>
<dbReference type="EMBL" id="JAAKGT010000012">
    <property type="protein sequence ID" value="NGM51943.1"/>
    <property type="molecule type" value="Genomic_DNA"/>
</dbReference>
<proteinExistence type="predicted"/>
<evidence type="ECO:0000313" key="1">
    <source>
        <dbReference type="EMBL" id="NGM51943.1"/>
    </source>
</evidence>
<accession>A0A6G4R2K0</accession>
<name>A0A6G4R2K0_9CAUL</name>
<reference evidence="1" key="1">
    <citation type="submission" date="2020-02" db="EMBL/GenBank/DDBJ databases">
        <authorList>
            <person name="Gao J."/>
            <person name="Sun J."/>
        </authorList>
    </citation>
    <scope>NUCLEOTIDE SEQUENCE</scope>
    <source>
        <strain evidence="1">602-2</strain>
    </source>
</reference>
<dbReference type="AlphaFoldDB" id="A0A6G4R2K0"/>
<dbReference type="RefSeq" id="WP_165261754.1">
    <property type="nucleotide sequence ID" value="NZ_JAAKGT010000012.1"/>
</dbReference>